<dbReference type="Pfam" id="PF22725">
    <property type="entry name" value="GFO_IDH_MocA_C3"/>
    <property type="match status" value="1"/>
</dbReference>
<protein>
    <submittedName>
        <fullName evidence="3">Oxidoreductase</fullName>
    </submittedName>
</protein>
<accession>A0AA37JQF9</accession>
<dbReference type="SUPFAM" id="SSF51735">
    <property type="entry name" value="NAD(P)-binding Rossmann-fold domains"/>
    <property type="match status" value="1"/>
</dbReference>
<evidence type="ECO:0000313" key="4">
    <source>
        <dbReference type="Proteomes" id="UP001055091"/>
    </source>
</evidence>
<dbReference type="SUPFAM" id="SSF55347">
    <property type="entry name" value="Glyceraldehyde-3-phosphate dehydrogenase-like, C-terminal domain"/>
    <property type="match status" value="1"/>
</dbReference>
<proteinExistence type="predicted"/>
<dbReference type="InterPro" id="IPR055170">
    <property type="entry name" value="GFO_IDH_MocA-like_dom"/>
</dbReference>
<dbReference type="GO" id="GO:0000166">
    <property type="term" value="F:nucleotide binding"/>
    <property type="evidence" value="ECO:0007669"/>
    <property type="project" value="InterPro"/>
</dbReference>
<dbReference type="InterPro" id="IPR036291">
    <property type="entry name" value="NAD(P)-bd_dom_sf"/>
</dbReference>
<evidence type="ECO:0000259" key="2">
    <source>
        <dbReference type="Pfam" id="PF22725"/>
    </source>
</evidence>
<evidence type="ECO:0000259" key="1">
    <source>
        <dbReference type="Pfam" id="PF01408"/>
    </source>
</evidence>
<evidence type="ECO:0000313" key="3">
    <source>
        <dbReference type="EMBL" id="GKH03186.1"/>
    </source>
</evidence>
<dbReference type="PANTHER" id="PTHR43249">
    <property type="entry name" value="UDP-N-ACETYL-2-AMINO-2-DEOXY-D-GLUCURONATE OXIDASE"/>
    <property type="match status" value="1"/>
</dbReference>
<feature type="domain" description="Gfo/Idh/MocA-like oxidoreductase N-terminal" evidence="1">
    <location>
        <begin position="4"/>
        <end position="122"/>
    </location>
</feature>
<dbReference type="Gene3D" id="3.40.50.720">
    <property type="entry name" value="NAD(P)-binding Rossmann-like Domain"/>
    <property type="match status" value="1"/>
</dbReference>
<organism evidence="3 4">
    <name type="scientific">Hungatella hathewayi</name>
    <dbReference type="NCBI Taxonomy" id="154046"/>
    <lineage>
        <taxon>Bacteria</taxon>
        <taxon>Bacillati</taxon>
        <taxon>Bacillota</taxon>
        <taxon>Clostridia</taxon>
        <taxon>Lachnospirales</taxon>
        <taxon>Lachnospiraceae</taxon>
        <taxon>Hungatella</taxon>
    </lineage>
</organism>
<sequence>MTGVAIIGTGVISERHIEAYAAFHGRCRIVALCDFMPEKAELLKEKYHLEDTEIYSSFREMVKRPDIHLVSICTPPFTHAESAVSCMRAGKHVLVEKPMASSLEECDEMIRAQKETGCYLGVISQNRYLQDNRNLKNMIASGAVGRVLFGQVESLWFRGREYYDLWWRGTWEKEGGGCTLNHAVHQIDLLNWIMGSPKTVTAVLSNTAHDNAEVEDVSAAVLTYDSGAVVTVTASLVTHGEGQRLVFQCERAGLSSPWQVKSSRSDRTGFPAENREIEDRLLKIREEQPPLPYTEHAGQIDTVLRFLEGGETPPENSMDGRLALEVITAVYQAGFTGRAAQLPILSDSPFYTKKGFLANVKHFYEKKEAQSSEGAVEDEKTCTN</sequence>
<comment type="caution">
    <text evidence="3">The sequence shown here is derived from an EMBL/GenBank/DDBJ whole genome shotgun (WGS) entry which is preliminary data.</text>
</comment>
<dbReference type="RefSeq" id="WP_118041248.1">
    <property type="nucleotide sequence ID" value="NZ_BQNJ01000002.1"/>
</dbReference>
<dbReference type="Proteomes" id="UP001055091">
    <property type="component" value="Unassembled WGS sequence"/>
</dbReference>
<name>A0AA37JQF9_9FIRM</name>
<dbReference type="EMBL" id="BQNJ01000002">
    <property type="protein sequence ID" value="GKH03186.1"/>
    <property type="molecule type" value="Genomic_DNA"/>
</dbReference>
<reference evidence="3" key="1">
    <citation type="submission" date="2022-01" db="EMBL/GenBank/DDBJ databases">
        <title>Novel bile acid biosynthetic pathways are enriched in the microbiome of centenarians.</title>
        <authorList>
            <person name="Sato Y."/>
            <person name="Atarashi K."/>
            <person name="Plichta R.D."/>
            <person name="Arai Y."/>
            <person name="Sasajima S."/>
            <person name="Kearney M.S."/>
            <person name="Suda W."/>
            <person name="Takeshita K."/>
            <person name="Sasaki T."/>
            <person name="Okamoto S."/>
            <person name="Skelly N.A."/>
            <person name="Okamura Y."/>
            <person name="Vlamakis H."/>
            <person name="Li Y."/>
            <person name="Tanoue T."/>
            <person name="Takei H."/>
            <person name="Nittono H."/>
            <person name="Narushima S."/>
            <person name="Irie J."/>
            <person name="Itoh H."/>
            <person name="Moriya K."/>
            <person name="Sugiura Y."/>
            <person name="Suematsu M."/>
            <person name="Moritoki N."/>
            <person name="Shibata S."/>
            <person name="Littman R.D."/>
            <person name="Fischbach A.M."/>
            <person name="Uwamino Y."/>
            <person name="Inoue T."/>
            <person name="Honda A."/>
            <person name="Hattori M."/>
            <person name="Murai T."/>
            <person name="Xavier J.R."/>
            <person name="Hirose N."/>
            <person name="Honda K."/>
        </authorList>
    </citation>
    <scope>NUCLEOTIDE SEQUENCE</scope>
    <source>
        <strain evidence="3">CE91-St55</strain>
    </source>
</reference>
<feature type="domain" description="GFO/IDH/MocA-like oxidoreductase" evidence="2">
    <location>
        <begin position="133"/>
        <end position="254"/>
    </location>
</feature>
<dbReference type="InterPro" id="IPR052515">
    <property type="entry name" value="Gfo/Idh/MocA_Oxidoreductase"/>
</dbReference>
<dbReference type="PANTHER" id="PTHR43249:SF1">
    <property type="entry name" value="D-GLUCOSIDE 3-DEHYDROGENASE"/>
    <property type="match status" value="1"/>
</dbReference>
<dbReference type="Pfam" id="PF01408">
    <property type="entry name" value="GFO_IDH_MocA"/>
    <property type="match status" value="1"/>
</dbReference>
<dbReference type="AlphaFoldDB" id="A0AA37JQF9"/>
<dbReference type="Gene3D" id="3.30.360.10">
    <property type="entry name" value="Dihydrodipicolinate Reductase, domain 2"/>
    <property type="match status" value="1"/>
</dbReference>
<gene>
    <name evidence="3" type="ORF">CE91St55_51670</name>
</gene>
<dbReference type="InterPro" id="IPR000683">
    <property type="entry name" value="Gfo/Idh/MocA-like_OxRdtase_N"/>
</dbReference>